<evidence type="ECO:0000256" key="1">
    <source>
        <dbReference type="ARBA" id="ARBA00001974"/>
    </source>
</evidence>
<dbReference type="PANTHER" id="PTHR45754">
    <property type="entry name" value="METHYLENETETRAHYDROFOLATE REDUCTASE"/>
    <property type="match status" value="1"/>
</dbReference>
<evidence type="ECO:0000256" key="6">
    <source>
        <dbReference type="ARBA" id="ARBA00023002"/>
    </source>
</evidence>
<dbReference type="PANTHER" id="PTHR45754:SF3">
    <property type="entry name" value="METHYLENETETRAHYDROFOLATE REDUCTASE (NADPH)"/>
    <property type="match status" value="1"/>
</dbReference>
<reference evidence="10 11" key="1">
    <citation type="journal article" date="2023" name="ISME J.">
        <title>Cultivation and genomic characterization of novel and ubiquitous marine nitrite-oxidizing bacteria from the Nitrospirales.</title>
        <authorList>
            <person name="Mueller A.J."/>
            <person name="Daebeler A."/>
            <person name="Herbold C.W."/>
            <person name="Kirkegaard R.H."/>
            <person name="Daims H."/>
        </authorList>
    </citation>
    <scope>NUCLEOTIDE SEQUENCE [LARGE SCALE GENOMIC DNA]</scope>
    <source>
        <strain evidence="10 11">EB</strain>
    </source>
</reference>
<dbReference type="InterPro" id="IPR003171">
    <property type="entry name" value="Mehydrof_redctse-like"/>
</dbReference>
<evidence type="ECO:0000256" key="7">
    <source>
        <dbReference type="ARBA" id="ARBA00034478"/>
    </source>
</evidence>
<protein>
    <recommendedName>
        <fullName evidence="9">Methylenetetrahydrofolate reductase</fullName>
    </recommendedName>
</protein>
<comment type="pathway">
    <text evidence="2 9">One-carbon metabolism; tetrahydrofolate interconversion.</text>
</comment>
<evidence type="ECO:0000256" key="3">
    <source>
        <dbReference type="ARBA" id="ARBA00006743"/>
    </source>
</evidence>
<name>A0ABU3K7H1_9BACT</name>
<keyword evidence="4 9" id="KW-0285">Flavoprotein</keyword>
<evidence type="ECO:0000256" key="8">
    <source>
        <dbReference type="ARBA" id="ARBA00048628"/>
    </source>
</evidence>
<comment type="cofactor">
    <cofactor evidence="1 9">
        <name>FAD</name>
        <dbReference type="ChEBI" id="CHEBI:57692"/>
    </cofactor>
</comment>
<gene>
    <name evidence="10" type="ORF">PPG34_08150</name>
</gene>
<evidence type="ECO:0000313" key="11">
    <source>
        <dbReference type="Proteomes" id="UP001250932"/>
    </source>
</evidence>
<evidence type="ECO:0000256" key="5">
    <source>
        <dbReference type="ARBA" id="ARBA00022827"/>
    </source>
</evidence>
<accession>A0ABU3K7H1</accession>
<dbReference type="SUPFAM" id="SSF51730">
    <property type="entry name" value="FAD-linked oxidoreductase"/>
    <property type="match status" value="1"/>
</dbReference>
<keyword evidence="5 9" id="KW-0274">FAD</keyword>
<comment type="pathway">
    <text evidence="7">Amino-acid biosynthesis; L-methionine biosynthesis via de novo pathway.</text>
</comment>
<evidence type="ECO:0000256" key="2">
    <source>
        <dbReference type="ARBA" id="ARBA00004777"/>
    </source>
</evidence>
<dbReference type="RefSeq" id="WP_313832704.1">
    <property type="nucleotide sequence ID" value="NZ_JAQOUE010000001.1"/>
</dbReference>
<dbReference type="CDD" id="cd00537">
    <property type="entry name" value="MTHFR"/>
    <property type="match status" value="1"/>
</dbReference>
<comment type="caution">
    <text evidence="10">The sequence shown here is derived from an EMBL/GenBank/DDBJ whole genome shotgun (WGS) entry which is preliminary data.</text>
</comment>
<dbReference type="Proteomes" id="UP001250932">
    <property type="component" value="Unassembled WGS sequence"/>
</dbReference>
<comment type="similarity">
    <text evidence="3 9">Belongs to the methylenetetrahydrofolate reductase family.</text>
</comment>
<evidence type="ECO:0000256" key="9">
    <source>
        <dbReference type="RuleBase" id="RU003862"/>
    </source>
</evidence>
<evidence type="ECO:0000256" key="4">
    <source>
        <dbReference type="ARBA" id="ARBA00022630"/>
    </source>
</evidence>
<dbReference type="InterPro" id="IPR029041">
    <property type="entry name" value="FAD-linked_oxidoreductase-like"/>
</dbReference>
<dbReference type="GO" id="GO:0004489">
    <property type="term" value="F:methylenetetrahydrofolate reductase [NAD(P)H] activity"/>
    <property type="evidence" value="ECO:0007669"/>
    <property type="project" value="UniProtKB-EC"/>
</dbReference>
<dbReference type="EMBL" id="JAQOUE010000001">
    <property type="protein sequence ID" value="MDT7042320.1"/>
    <property type="molecule type" value="Genomic_DNA"/>
</dbReference>
<keyword evidence="6 9" id="KW-0560">Oxidoreductase</keyword>
<evidence type="ECO:0000313" key="10">
    <source>
        <dbReference type="EMBL" id="MDT7042320.1"/>
    </source>
</evidence>
<dbReference type="Gene3D" id="3.20.20.220">
    <property type="match status" value="1"/>
</dbReference>
<proteinExistence type="inferred from homology"/>
<comment type="catalytic activity">
    <reaction evidence="8">
        <text>(6S)-5-methyl-5,6,7,8-tetrahydrofolate + NAD(+) = (6R)-5,10-methylene-5,6,7,8-tetrahydrofolate + NADH + H(+)</text>
        <dbReference type="Rhea" id="RHEA:19821"/>
        <dbReference type="ChEBI" id="CHEBI:15378"/>
        <dbReference type="ChEBI" id="CHEBI:15636"/>
        <dbReference type="ChEBI" id="CHEBI:18608"/>
        <dbReference type="ChEBI" id="CHEBI:57540"/>
        <dbReference type="ChEBI" id="CHEBI:57945"/>
        <dbReference type="EC" id="1.5.1.54"/>
    </reaction>
    <physiologicalReaction direction="right-to-left" evidence="8">
        <dbReference type="Rhea" id="RHEA:19823"/>
    </physiologicalReaction>
</comment>
<sequence>MKDERQRLQRTLEQGEFATTVEVNPPKGTNVSNLLEVTKALIGKVHGVNVTDNTAAVMQASSVAVSRLLVEQGHDPILQVTCRDRNRIGIQSDLLGAYLLGIRNVLCLTGDSPKVGDHKEAKPVYDMDSVQVMRTIGLLNHGRDLADKSLDGATDFFIGAAAAPGSDSDEIMHQKLNAKIEAGARFFQTQAVYGVDIFRTFMSVMRRYPCKVLAGILVLRSAKMAEYLNANIPGIEVSEAIIAEMKEAGEAHEAEVGIGIAVRTIKAVRPYCDGVHIMPGRLGDRVAEIIRKAELN</sequence>
<dbReference type="Pfam" id="PF02219">
    <property type="entry name" value="MTHFR"/>
    <property type="match status" value="1"/>
</dbReference>
<organism evidence="10 11">
    <name type="scientific">Candidatus Nitronereus thalassa</name>
    <dbReference type="NCBI Taxonomy" id="3020898"/>
    <lineage>
        <taxon>Bacteria</taxon>
        <taxon>Pseudomonadati</taxon>
        <taxon>Nitrospirota</taxon>
        <taxon>Nitrospiria</taxon>
        <taxon>Nitrospirales</taxon>
        <taxon>Nitrospiraceae</taxon>
        <taxon>Candidatus Nitronereus</taxon>
    </lineage>
</organism>
<keyword evidence="11" id="KW-1185">Reference proteome</keyword>